<name>W1F0K9_ECOLX</name>
<dbReference type="EMBL" id="CBWN010000112">
    <property type="protein sequence ID" value="CDL27934.1"/>
    <property type="molecule type" value="Genomic_DNA"/>
</dbReference>
<protein>
    <submittedName>
        <fullName evidence="1">IncI1 plasmid conjugative transfer NusG-type transcription antiterminator TraB</fullName>
    </submittedName>
</protein>
<accession>W1F0K9</accession>
<comment type="caution">
    <text evidence="1">The sequence shown here is derived from an EMBL/GenBank/DDBJ whole genome shotgun (WGS) entry which is preliminary data.</text>
</comment>
<evidence type="ECO:0000313" key="1">
    <source>
        <dbReference type="EMBL" id="CDL27934.1"/>
    </source>
</evidence>
<proteinExistence type="predicted"/>
<evidence type="ECO:0000313" key="2">
    <source>
        <dbReference type="Proteomes" id="UP000019199"/>
    </source>
</evidence>
<reference evidence="1 2" key="1">
    <citation type="submission" date="2013-10" db="EMBL/GenBank/DDBJ databases">
        <title>Antibiotic resistance diversity of beta-lactamase producers in the General Hospital Vienna.</title>
        <authorList>
            <person name="Barisic I."/>
            <person name="Mitteregger D."/>
            <person name="Hirschl A.M."/>
            <person name="Noehammer C."/>
            <person name="Wiesinger-Mayr H."/>
        </authorList>
    </citation>
    <scope>NUCLEOTIDE SEQUENCE [LARGE SCALE GENOMIC DNA]</scope>
    <source>
        <strain evidence="1 2">ISC7</strain>
    </source>
</reference>
<dbReference type="AlphaFoldDB" id="W1F0K9"/>
<sequence length="95" mass="10918">MCLSELQAGLNVGQPLFPTHALCIRRSQQHRSPPAGIDFRGAFRILNISELHQRNWYLAQYIPAGKNREHLFSWLSEQHVLPWTPLILKKSPPHG</sequence>
<dbReference type="Proteomes" id="UP000019199">
    <property type="component" value="Unassembled WGS sequence"/>
</dbReference>
<organism evidence="1 2">
    <name type="scientific">Escherichia coli ISC7</name>
    <dbReference type="NCBI Taxonomy" id="1432555"/>
    <lineage>
        <taxon>Bacteria</taxon>
        <taxon>Pseudomonadati</taxon>
        <taxon>Pseudomonadota</taxon>
        <taxon>Gammaproteobacteria</taxon>
        <taxon>Enterobacterales</taxon>
        <taxon>Enterobacteriaceae</taxon>
        <taxon>Escherichia</taxon>
    </lineage>
</organism>